<reference evidence="1" key="1">
    <citation type="submission" date="2022-08" db="EMBL/GenBank/DDBJ databases">
        <title>Genomic Encyclopedia of Type Strains, Phase V (KMG-V): Genome sequencing to study the core and pangenomes of soil and plant-associated prokaryotes.</title>
        <authorList>
            <person name="Whitman W."/>
        </authorList>
    </citation>
    <scope>NUCLEOTIDE SEQUENCE</scope>
    <source>
        <strain evidence="1">PS</strain>
    </source>
</reference>
<sequence length="69" mass="8016">MIYTTKLPDGTYRIEGFMFDCGIVADVEATIEDEEITKMDVLDIIGWDEWDEPRNIRAIDLEGYDLLEL</sequence>
<dbReference type="Proteomes" id="UP001140258">
    <property type="component" value="Unassembled WGS sequence"/>
</dbReference>
<evidence type="ECO:0000313" key="2">
    <source>
        <dbReference type="Proteomes" id="UP001140258"/>
    </source>
</evidence>
<evidence type="ECO:0000313" key="1">
    <source>
        <dbReference type="EMBL" id="MCS3922042.1"/>
    </source>
</evidence>
<organism evidence="1 2">
    <name type="scientific">Methanococcus voltae PS</name>
    <dbReference type="NCBI Taxonomy" id="523842"/>
    <lineage>
        <taxon>Archaea</taxon>
        <taxon>Methanobacteriati</taxon>
        <taxon>Methanobacteriota</taxon>
        <taxon>Methanomada group</taxon>
        <taxon>Methanococci</taxon>
        <taxon>Methanococcales</taxon>
        <taxon>Methanococcaceae</taxon>
        <taxon>Methanococcus</taxon>
    </lineage>
</organism>
<gene>
    <name evidence="1" type="ORF">M2325_000727</name>
</gene>
<comment type="caution">
    <text evidence="1">The sequence shown here is derived from an EMBL/GenBank/DDBJ whole genome shotgun (WGS) entry which is preliminary data.</text>
</comment>
<proteinExistence type="predicted"/>
<name>A0ABT2EVR3_METVO</name>
<accession>A0ABT2EVR3</accession>
<dbReference type="EMBL" id="JANUCQ010000002">
    <property type="protein sequence ID" value="MCS3922042.1"/>
    <property type="molecule type" value="Genomic_DNA"/>
</dbReference>
<dbReference type="RefSeq" id="WP_259051231.1">
    <property type="nucleotide sequence ID" value="NZ_JANUCQ010000002.1"/>
</dbReference>
<keyword evidence="2" id="KW-1185">Reference proteome</keyword>
<protein>
    <submittedName>
        <fullName evidence="1">Uncharacterized protein</fullName>
    </submittedName>
</protein>